<dbReference type="SMART" id="SM00717">
    <property type="entry name" value="SANT"/>
    <property type="match status" value="1"/>
</dbReference>
<comment type="caution">
    <text evidence="4">The sequence shown here is derived from an EMBL/GenBank/DDBJ whole genome shotgun (WGS) entry which is preliminary data.</text>
</comment>
<name>A0AAJ1SYN1_9BACI</name>
<dbReference type="InterPro" id="IPR009057">
    <property type="entry name" value="Homeodomain-like_sf"/>
</dbReference>
<proteinExistence type="predicted"/>
<dbReference type="RefSeq" id="WP_370873990.1">
    <property type="nucleotide sequence ID" value="NZ_JAUSUC010000016.1"/>
</dbReference>
<protein>
    <submittedName>
        <fullName evidence="4">Nuclease with TOPRIM domain</fullName>
    </submittedName>
</protein>
<evidence type="ECO:0000313" key="5">
    <source>
        <dbReference type="Proteomes" id="UP001237207"/>
    </source>
</evidence>
<dbReference type="PROSITE" id="PS51294">
    <property type="entry name" value="HTH_MYB"/>
    <property type="match status" value="1"/>
</dbReference>
<dbReference type="CDD" id="cd00167">
    <property type="entry name" value="SANT"/>
    <property type="match status" value="1"/>
</dbReference>
<organism evidence="4 5">
    <name type="scientific">Oikeobacillus pervagus</name>
    <dbReference type="NCBI Taxonomy" id="1325931"/>
    <lineage>
        <taxon>Bacteria</taxon>
        <taxon>Bacillati</taxon>
        <taxon>Bacillota</taxon>
        <taxon>Bacilli</taxon>
        <taxon>Bacillales</taxon>
        <taxon>Bacillaceae</taxon>
        <taxon>Oikeobacillus</taxon>
    </lineage>
</organism>
<evidence type="ECO:0000313" key="4">
    <source>
        <dbReference type="EMBL" id="MDQ0215228.1"/>
    </source>
</evidence>
<evidence type="ECO:0000259" key="2">
    <source>
        <dbReference type="PROSITE" id="PS50090"/>
    </source>
</evidence>
<dbReference type="PROSITE" id="PS50090">
    <property type="entry name" value="MYB_LIKE"/>
    <property type="match status" value="1"/>
</dbReference>
<dbReference type="InterPro" id="IPR014243">
    <property type="entry name" value="RsfA-like"/>
</dbReference>
<feature type="domain" description="HTH myb-type" evidence="3">
    <location>
        <begin position="1"/>
        <end position="61"/>
    </location>
</feature>
<dbReference type="Gene3D" id="1.10.10.60">
    <property type="entry name" value="Homeodomain-like"/>
    <property type="match status" value="1"/>
</dbReference>
<dbReference type="InterPro" id="IPR001005">
    <property type="entry name" value="SANT/Myb"/>
</dbReference>
<dbReference type="PANTHER" id="PTHR41302:SF2">
    <property type="entry name" value="PRESPORE SPECIFIC TRANSCRIPTIONAL ACTIVATOR RSFA"/>
    <property type="match status" value="1"/>
</dbReference>
<dbReference type="NCBIfam" id="TIGR02894">
    <property type="entry name" value="DNA_bind_RsfA"/>
    <property type="match status" value="1"/>
</dbReference>
<evidence type="ECO:0000256" key="1">
    <source>
        <dbReference type="SAM" id="Coils"/>
    </source>
</evidence>
<dbReference type="PANTHER" id="PTHR41302">
    <property type="entry name" value="PRESPORE-SPECIFIC TRANSCRIPTIONAL REGULATOR RSFA-RELATED"/>
    <property type="match status" value="1"/>
</dbReference>
<gene>
    <name evidence="4" type="ORF">J2S13_001628</name>
</gene>
<dbReference type="Proteomes" id="UP001237207">
    <property type="component" value="Unassembled WGS sequence"/>
</dbReference>
<dbReference type="Pfam" id="PF13921">
    <property type="entry name" value="Myb_DNA-bind_6"/>
    <property type="match status" value="1"/>
</dbReference>
<dbReference type="SUPFAM" id="SSF46689">
    <property type="entry name" value="Homeodomain-like"/>
    <property type="match status" value="1"/>
</dbReference>
<sequence length="180" mass="20894">MSSMRQDAWTKEEDLLLAEIVLQHIREGSTQLQAFDEVGKRLNRTAAACGFRWNSFVRKQYKSGIELAKKQRKEMKIQETMDAGHSMKEDSSFNEKTSPTLSVDDVITFIHNIAQQAQLVERVSQETDILQDEISKLQNQLNQTQSDYDQLKIKYKELEDDYHSVLLVLEKARKLTVENK</sequence>
<accession>A0AAJ1SYN1</accession>
<reference evidence="4" key="1">
    <citation type="submission" date="2023-07" db="EMBL/GenBank/DDBJ databases">
        <title>Genomic Encyclopedia of Type Strains, Phase IV (KMG-IV): sequencing the most valuable type-strain genomes for metagenomic binning, comparative biology and taxonomic classification.</title>
        <authorList>
            <person name="Goeker M."/>
        </authorList>
    </citation>
    <scope>NUCLEOTIDE SEQUENCE</scope>
    <source>
        <strain evidence="4">DSM 23947</strain>
    </source>
</reference>
<dbReference type="AlphaFoldDB" id="A0AAJ1SYN1"/>
<feature type="coiled-coil region" evidence="1">
    <location>
        <begin position="120"/>
        <end position="161"/>
    </location>
</feature>
<feature type="domain" description="Myb-like" evidence="2">
    <location>
        <begin position="1"/>
        <end position="57"/>
    </location>
</feature>
<dbReference type="InterPro" id="IPR017930">
    <property type="entry name" value="Myb_dom"/>
</dbReference>
<evidence type="ECO:0000259" key="3">
    <source>
        <dbReference type="PROSITE" id="PS51294"/>
    </source>
</evidence>
<dbReference type="EMBL" id="JAUSUC010000016">
    <property type="protein sequence ID" value="MDQ0215228.1"/>
    <property type="molecule type" value="Genomic_DNA"/>
</dbReference>
<keyword evidence="1" id="KW-0175">Coiled coil</keyword>
<keyword evidence="5" id="KW-1185">Reference proteome</keyword>